<dbReference type="RefSeq" id="WP_069909214.1">
    <property type="nucleotide sequence ID" value="NZ_LAJE02000152.1"/>
</dbReference>
<dbReference type="PANTHER" id="PTHR43611">
    <property type="entry name" value="ALPHA-D-GLUCOSE 1-PHOSPHATE PHOSPHATASE"/>
    <property type="match status" value="1"/>
</dbReference>
<dbReference type="SFLD" id="SFLDG01129">
    <property type="entry name" value="C1.5:_HAD__Beta-PGM__Phosphata"/>
    <property type="match status" value="1"/>
</dbReference>
<accession>A0A1E5XSQ7</accession>
<evidence type="ECO:0000313" key="2">
    <source>
        <dbReference type="Proteomes" id="UP000095463"/>
    </source>
</evidence>
<dbReference type="AlphaFoldDB" id="A0A1E5XSQ7"/>
<dbReference type="NCBIfam" id="TIGR01509">
    <property type="entry name" value="HAD-SF-IA-v3"/>
    <property type="match status" value="1"/>
</dbReference>
<dbReference type="InterPro" id="IPR023214">
    <property type="entry name" value="HAD_sf"/>
</dbReference>
<name>A0A1E5XSQ7_9HYPH</name>
<comment type="caution">
    <text evidence="1">The sequence shown here is derived from an EMBL/GenBank/DDBJ whole genome shotgun (WGS) entry which is preliminary data.</text>
</comment>
<dbReference type="SUPFAM" id="SSF56784">
    <property type="entry name" value="HAD-like"/>
    <property type="match status" value="1"/>
</dbReference>
<dbReference type="EMBL" id="LAJE02000152">
    <property type="protein sequence ID" value="OEO31619.1"/>
    <property type="molecule type" value="Genomic_DNA"/>
</dbReference>
<reference evidence="1 2" key="1">
    <citation type="journal article" date="2015" name="Genome Announc.">
        <title>Genome Assemblies of Three Soil-Associated Devosia species: D. insulae, D. limi, and D. soli.</title>
        <authorList>
            <person name="Hassan Y.I."/>
            <person name="Lepp D."/>
            <person name="Zhou T."/>
        </authorList>
    </citation>
    <scope>NUCLEOTIDE SEQUENCE [LARGE SCALE GENOMIC DNA]</scope>
    <source>
        <strain evidence="1 2">DS-56</strain>
    </source>
</reference>
<evidence type="ECO:0000313" key="1">
    <source>
        <dbReference type="EMBL" id="OEO31619.1"/>
    </source>
</evidence>
<sequence length="209" mass="23900">MSGRIVLFDVDGVLVHGYHGRPEKQVRWNENLLADLGVDPDRFNREFIYDIFIKKVIVGQMSLLEALDRTLPGLGYRGPSMAFAGYWLSHDSNVNRPLLDVVAQLKAAGTPLYLATNQEHMRAQWLWQQLKFGELFEDMFHSARIGHAKPAKPYFDWVNNRLGPQAEAPLFFDDREDIVKAARAHGWEAVQYEELEDVTGHPWIAARLG</sequence>
<dbReference type="PRINTS" id="PR00413">
    <property type="entry name" value="HADHALOGNASE"/>
</dbReference>
<dbReference type="SFLD" id="SFLDS00003">
    <property type="entry name" value="Haloacid_Dehalogenase"/>
    <property type="match status" value="1"/>
</dbReference>
<dbReference type="PANTHER" id="PTHR43611:SF3">
    <property type="entry name" value="FLAVIN MONONUCLEOTIDE HYDROLASE 1, CHLOROPLATIC"/>
    <property type="match status" value="1"/>
</dbReference>
<keyword evidence="2" id="KW-1185">Reference proteome</keyword>
<dbReference type="InterPro" id="IPR036412">
    <property type="entry name" value="HAD-like_sf"/>
</dbReference>
<organism evidence="1 2">
    <name type="scientific">Devosia insulae DS-56</name>
    <dbReference type="NCBI Taxonomy" id="1116389"/>
    <lineage>
        <taxon>Bacteria</taxon>
        <taxon>Pseudomonadati</taxon>
        <taxon>Pseudomonadota</taxon>
        <taxon>Alphaproteobacteria</taxon>
        <taxon>Hyphomicrobiales</taxon>
        <taxon>Devosiaceae</taxon>
        <taxon>Devosia</taxon>
    </lineage>
</organism>
<dbReference type="OrthoDB" id="9807742at2"/>
<evidence type="ECO:0008006" key="3">
    <source>
        <dbReference type="Google" id="ProtNLM"/>
    </source>
</evidence>
<protein>
    <recommendedName>
        <fullName evidence="3">Haloacid dehalogenase</fullName>
    </recommendedName>
</protein>
<dbReference type="Gene3D" id="3.40.50.1000">
    <property type="entry name" value="HAD superfamily/HAD-like"/>
    <property type="match status" value="1"/>
</dbReference>
<gene>
    <name evidence="1" type="ORF">VW23_015420</name>
</gene>
<dbReference type="InterPro" id="IPR006439">
    <property type="entry name" value="HAD-SF_hydro_IA"/>
</dbReference>
<proteinExistence type="predicted"/>
<dbReference type="Proteomes" id="UP000095463">
    <property type="component" value="Unassembled WGS sequence"/>
</dbReference>
<dbReference type="Pfam" id="PF00702">
    <property type="entry name" value="Hydrolase"/>
    <property type="match status" value="1"/>
</dbReference>